<dbReference type="PANTHER" id="PTHR47218:SF1">
    <property type="entry name" value="C-TYPE LECTIN DOMAIN FAMILY 7 MEMBER A"/>
    <property type="match status" value="1"/>
</dbReference>
<feature type="region of interest" description="Disordered" evidence="1">
    <location>
        <begin position="43"/>
        <end position="70"/>
    </location>
</feature>
<keyword evidence="3" id="KW-1185">Reference proteome</keyword>
<dbReference type="GO" id="GO:0002720">
    <property type="term" value="P:positive regulation of cytokine production involved in immune response"/>
    <property type="evidence" value="ECO:0007669"/>
    <property type="project" value="TreeGrafter"/>
</dbReference>
<dbReference type="GO" id="GO:0043122">
    <property type="term" value="P:regulation of canonical NF-kappaB signal transduction"/>
    <property type="evidence" value="ECO:0007669"/>
    <property type="project" value="TreeGrafter"/>
</dbReference>
<dbReference type="AlphaFoldDB" id="A0A212CCU5"/>
<reference evidence="2 3" key="1">
    <citation type="journal article" date="2018" name="Mol. Genet. Genomics">
        <title>The red deer Cervus elaphus genome CerEla1.0: sequencing, annotating, genes, and chromosomes.</title>
        <authorList>
            <person name="Bana N.A."/>
            <person name="Nyiri A."/>
            <person name="Nagy J."/>
            <person name="Frank K."/>
            <person name="Nagy T."/>
            <person name="Steger V."/>
            <person name="Schiller M."/>
            <person name="Lakatos P."/>
            <person name="Sugar L."/>
            <person name="Horn P."/>
            <person name="Barta E."/>
            <person name="Orosz L."/>
        </authorList>
    </citation>
    <scope>NUCLEOTIDE SEQUENCE [LARGE SCALE GENOMIC DNA]</scope>
    <source>
        <strain evidence="2">Hungarian</strain>
    </source>
</reference>
<accession>A0A212CCU5</accession>
<evidence type="ECO:0000313" key="3">
    <source>
        <dbReference type="Proteomes" id="UP000242450"/>
    </source>
</evidence>
<sequence>MEYQSSVENLDEDGYTQLDFSSRNITRRSVVSEKGIWRSSSGNNLLKSDSIPSRNKDNQSQPTQSSLEDSVIPTKALRTTGKGRIRINKVLDSEGEGWFCYHLEKNEFKFTFSFSIIYTLETVFTSIFTNYASIVETIDINSIPYVCSNYYTVFYFNRFQIRSTVTEKDSSHNCVWIHVSDIYDQLCSVHSYSICEKK</sequence>
<protein>
    <submittedName>
        <fullName evidence="2">CLEC7A</fullName>
    </submittedName>
</protein>
<organism evidence="2 3">
    <name type="scientific">Cervus elaphus hippelaphus</name>
    <name type="common">European red deer</name>
    <dbReference type="NCBI Taxonomy" id="46360"/>
    <lineage>
        <taxon>Eukaryota</taxon>
        <taxon>Metazoa</taxon>
        <taxon>Chordata</taxon>
        <taxon>Craniata</taxon>
        <taxon>Vertebrata</taxon>
        <taxon>Euteleostomi</taxon>
        <taxon>Mammalia</taxon>
        <taxon>Eutheria</taxon>
        <taxon>Laurasiatheria</taxon>
        <taxon>Artiodactyla</taxon>
        <taxon>Ruminantia</taxon>
        <taxon>Pecora</taxon>
        <taxon>Cervidae</taxon>
        <taxon>Cervinae</taxon>
        <taxon>Cervus</taxon>
    </lineage>
</organism>
<feature type="compositionally biased region" description="Polar residues" evidence="1">
    <location>
        <begin position="43"/>
        <end position="68"/>
    </location>
</feature>
<evidence type="ECO:0000313" key="2">
    <source>
        <dbReference type="EMBL" id="OWK03809.1"/>
    </source>
</evidence>
<dbReference type="GO" id="GO:0001872">
    <property type="term" value="F:(1-&gt;3)-beta-D-glucan binding"/>
    <property type="evidence" value="ECO:0007669"/>
    <property type="project" value="InterPro"/>
</dbReference>
<proteinExistence type="predicted"/>
<comment type="caution">
    <text evidence="2">The sequence shown here is derived from an EMBL/GenBank/DDBJ whole genome shotgun (WGS) entry which is preliminary data.</text>
</comment>
<dbReference type="OrthoDB" id="2142683at2759"/>
<dbReference type="GO" id="GO:0038187">
    <property type="term" value="F:pattern recognition receptor activity"/>
    <property type="evidence" value="ECO:0007669"/>
    <property type="project" value="TreeGrafter"/>
</dbReference>
<dbReference type="PANTHER" id="PTHR47218">
    <property type="entry name" value="C-TYPE LECTIN DOMAIN FAMILY 7 MEMBER A"/>
    <property type="match status" value="1"/>
</dbReference>
<dbReference type="GO" id="GO:0009986">
    <property type="term" value="C:cell surface"/>
    <property type="evidence" value="ECO:0007669"/>
    <property type="project" value="TreeGrafter"/>
</dbReference>
<dbReference type="EMBL" id="MKHE01000022">
    <property type="protein sequence ID" value="OWK03809.1"/>
    <property type="molecule type" value="Genomic_DNA"/>
</dbReference>
<dbReference type="Proteomes" id="UP000242450">
    <property type="component" value="Chromosome 22"/>
</dbReference>
<gene>
    <name evidence="2" type="ORF">Celaphus_00013993</name>
</gene>
<dbReference type="GO" id="GO:0071226">
    <property type="term" value="P:cellular response to molecule of fungal origin"/>
    <property type="evidence" value="ECO:0007669"/>
    <property type="project" value="InterPro"/>
</dbReference>
<feature type="non-terminal residue" evidence="2">
    <location>
        <position position="198"/>
    </location>
</feature>
<evidence type="ECO:0000256" key="1">
    <source>
        <dbReference type="SAM" id="MobiDB-lite"/>
    </source>
</evidence>
<name>A0A212CCU5_CEREH</name>
<dbReference type="GO" id="GO:0006910">
    <property type="term" value="P:phagocytosis, recognition"/>
    <property type="evidence" value="ECO:0007669"/>
    <property type="project" value="TreeGrafter"/>
</dbReference>
<dbReference type="GO" id="GO:0045087">
    <property type="term" value="P:innate immune response"/>
    <property type="evidence" value="ECO:0007669"/>
    <property type="project" value="TreeGrafter"/>
</dbReference>
<dbReference type="InterPro" id="IPR042808">
    <property type="entry name" value="CLEC7A"/>
</dbReference>